<feature type="region of interest" description="Disordered" evidence="5">
    <location>
        <begin position="73"/>
        <end position="144"/>
    </location>
</feature>
<dbReference type="Proteomes" id="UP000256690">
    <property type="component" value="Unassembled WGS sequence"/>
</dbReference>
<evidence type="ECO:0000256" key="1">
    <source>
        <dbReference type="ARBA" id="ARBA00023015"/>
    </source>
</evidence>
<reference evidence="6 7" key="1">
    <citation type="journal article" date="2018" name="IMA Fungus">
        <title>IMA Genome-F 9: Draft genome sequence of Annulohypoxylon stygium, Aspergillus mulundensis, Berkeleyomyces basicola (syn. Thielaviopsis basicola), Ceratocystis smalleyi, two Cercospora beticola strains, Coleophoma cylindrospora, Fusarium fracticaudum, Phialophora cf. hyalina, and Morchella septimelata.</title>
        <authorList>
            <person name="Wingfield B.D."/>
            <person name="Bills G.F."/>
            <person name="Dong Y."/>
            <person name="Huang W."/>
            <person name="Nel W.J."/>
            <person name="Swalarsk-Parry B.S."/>
            <person name="Vaghefi N."/>
            <person name="Wilken P.M."/>
            <person name="An Z."/>
            <person name="de Beer Z.W."/>
            <person name="De Vos L."/>
            <person name="Chen L."/>
            <person name="Duong T.A."/>
            <person name="Gao Y."/>
            <person name="Hammerbacher A."/>
            <person name="Kikkert J.R."/>
            <person name="Li Y."/>
            <person name="Li H."/>
            <person name="Li K."/>
            <person name="Li Q."/>
            <person name="Liu X."/>
            <person name="Ma X."/>
            <person name="Naidoo K."/>
            <person name="Pethybridge S.J."/>
            <person name="Sun J."/>
            <person name="Steenkamp E.T."/>
            <person name="van der Nest M.A."/>
            <person name="van Wyk S."/>
            <person name="Wingfield M.J."/>
            <person name="Xiong C."/>
            <person name="Yue Q."/>
            <person name="Zhang X."/>
        </authorList>
    </citation>
    <scope>NUCLEOTIDE SEQUENCE [LARGE SCALE GENOMIC DNA]</scope>
    <source>
        <strain evidence="6 7">DSM 5745</strain>
    </source>
</reference>
<keyword evidence="1" id="KW-0805">Transcription regulation</keyword>
<evidence type="ECO:0000256" key="3">
    <source>
        <dbReference type="ARBA" id="ARBA00023163"/>
    </source>
</evidence>
<dbReference type="STRING" id="1810919.A0A3D8SLD2"/>
<dbReference type="RefSeq" id="XP_026606132.1">
    <property type="nucleotide sequence ID" value="XM_026745266.1"/>
</dbReference>
<dbReference type="InterPro" id="IPR001138">
    <property type="entry name" value="Zn2Cys6_DnaBD"/>
</dbReference>
<feature type="region of interest" description="Disordered" evidence="5">
    <location>
        <begin position="352"/>
        <end position="374"/>
    </location>
</feature>
<gene>
    <name evidence="6" type="ORF">DSM5745_03250</name>
</gene>
<keyword evidence="4" id="KW-0539">Nucleus</keyword>
<dbReference type="InterPro" id="IPR036864">
    <property type="entry name" value="Zn2-C6_fun-type_DNA-bd_sf"/>
</dbReference>
<organism evidence="6 7">
    <name type="scientific">Aspergillus mulundensis</name>
    <dbReference type="NCBI Taxonomy" id="1810919"/>
    <lineage>
        <taxon>Eukaryota</taxon>
        <taxon>Fungi</taxon>
        <taxon>Dikarya</taxon>
        <taxon>Ascomycota</taxon>
        <taxon>Pezizomycotina</taxon>
        <taxon>Eurotiomycetes</taxon>
        <taxon>Eurotiomycetidae</taxon>
        <taxon>Eurotiales</taxon>
        <taxon>Aspergillaceae</taxon>
        <taxon>Aspergillus</taxon>
        <taxon>Aspergillus subgen. Nidulantes</taxon>
    </lineage>
</organism>
<accession>A0A3D8SLD2</accession>
<evidence type="ECO:0000256" key="5">
    <source>
        <dbReference type="SAM" id="MobiDB-lite"/>
    </source>
</evidence>
<dbReference type="EMBL" id="PVWQ01000003">
    <property type="protein sequence ID" value="RDW86608.1"/>
    <property type="molecule type" value="Genomic_DNA"/>
</dbReference>
<dbReference type="GO" id="GO:0003677">
    <property type="term" value="F:DNA binding"/>
    <property type="evidence" value="ECO:0007669"/>
    <property type="project" value="UniProtKB-KW"/>
</dbReference>
<dbReference type="PANTHER" id="PTHR37534">
    <property type="entry name" value="TRANSCRIPTIONAL ACTIVATOR PROTEIN UGA3"/>
    <property type="match status" value="1"/>
</dbReference>
<dbReference type="GO" id="GO:0000981">
    <property type="term" value="F:DNA-binding transcription factor activity, RNA polymerase II-specific"/>
    <property type="evidence" value="ECO:0007669"/>
    <property type="project" value="InterPro"/>
</dbReference>
<evidence type="ECO:0000256" key="2">
    <source>
        <dbReference type="ARBA" id="ARBA00023125"/>
    </source>
</evidence>
<keyword evidence="7" id="KW-1185">Reference proteome</keyword>
<sequence>MEAAPVDAAGAEKGKRTNSLAFAQTDCHTCAATGNQCDRRRPQCSTCLALGRRCGGFAMPLSWDSRRMWTENPSTAAEGVPDSAIMPAAGTVPPRGFRFVRTGSRLRKRRKARNEASASGPPEAATGEMFPGAAGEEQSMPGVSGAQTGDEFQLTGSGDTVPGHDIWDDFALFDSFVPNIFEATPFLDFGLQDPLPADLLPQTLPLPLPGTTGRAIELMPGEDLNHDPLLQPYAPMPLATPPRDPAMRGVDSTVSNSQVQPGLGLSPRDHEQLLEMYDSEFCVLPLTSDMPINPLRCQRQTSQGSSLLFHSILALCCQHLKGLTGSGSAEADEHRRKALQLLDGALPSRDVTVVGRNPRPDLPSRPNHGPRLPRVPGAVGAIEKERIGGAWVVHMAAVELVDEVVGERASFYHGSRLVYDRAYVHVLVDESQRKVLTPVQGFTRLMVVGIAKDVPVQSGADVVDVSS</sequence>
<protein>
    <recommendedName>
        <fullName evidence="8">Zn(2)-C6 fungal-type domain-containing protein</fullName>
    </recommendedName>
</protein>
<dbReference type="GeneID" id="38113620"/>
<name>A0A3D8SLD2_9EURO</name>
<evidence type="ECO:0000313" key="7">
    <source>
        <dbReference type="Proteomes" id="UP000256690"/>
    </source>
</evidence>
<keyword evidence="2" id="KW-0238">DNA-binding</keyword>
<evidence type="ECO:0000313" key="6">
    <source>
        <dbReference type="EMBL" id="RDW86608.1"/>
    </source>
</evidence>
<comment type="caution">
    <text evidence="6">The sequence shown here is derived from an EMBL/GenBank/DDBJ whole genome shotgun (WGS) entry which is preliminary data.</text>
</comment>
<proteinExistence type="predicted"/>
<dbReference type="OrthoDB" id="2015447at2759"/>
<evidence type="ECO:0000256" key="4">
    <source>
        <dbReference type="ARBA" id="ARBA00023242"/>
    </source>
</evidence>
<dbReference type="GO" id="GO:0008270">
    <property type="term" value="F:zinc ion binding"/>
    <property type="evidence" value="ECO:0007669"/>
    <property type="project" value="InterPro"/>
</dbReference>
<dbReference type="PANTHER" id="PTHR37534:SF46">
    <property type="entry name" value="ZN(II)2CYS6 TRANSCRIPTION FACTOR (EUROFUNG)"/>
    <property type="match status" value="1"/>
</dbReference>
<keyword evidence="3" id="KW-0804">Transcription</keyword>
<dbReference type="AlphaFoldDB" id="A0A3D8SLD2"/>
<evidence type="ECO:0008006" key="8">
    <source>
        <dbReference type="Google" id="ProtNLM"/>
    </source>
</evidence>
<dbReference type="SUPFAM" id="SSF57701">
    <property type="entry name" value="Zn2/Cys6 DNA-binding domain"/>
    <property type="match status" value="1"/>
</dbReference>
<dbReference type="CDD" id="cd00067">
    <property type="entry name" value="GAL4"/>
    <property type="match status" value="1"/>
</dbReference>